<evidence type="ECO:0000259" key="6">
    <source>
        <dbReference type="SMART" id="SM00240"/>
    </source>
</evidence>
<evidence type="ECO:0000256" key="1">
    <source>
        <dbReference type="ARBA" id="ARBA00022741"/>
    </source>
</evidence>
<proteinExistence type="predicted"/>
<dbReference type="Pfam" id="PF00498">
    <property type="entry name" value="FHA"/>
    <property type="match status" value="1"/>
</dbReference>
<name>A0AAD8FJY8_BIOPF</name>
<keyword evidence="1" id="KW-0547">Nucleotide-binding</keyword>
<evidence type="ECO:0000256" key="3">
    <source>
        <dbReference type="ARBA" id="ARBA00023175"/>
    </source>
</evidence>
<dbReference type="EMBL" id="JASAOG010000011">
    <property type="protein sequence ID" value="KAK0066261.1"/>
    <property type="molecule type" value="Genomic_DNA"/>
</dbReference>
<dbReference type="PANTHER" id="PTHR47117">
    <property type="entry name" value="STAR-RELATED LIPID TRANSFER PROTEIN 9"/>
    <property type="match status" value="1"/>
</dbReference>
<accession>A0AAD8FJY8</accession>
<organism evidence="7 8">
    <name type="scientific">Biomphalaria pfeifferi</name>
    <name type="common">Bloodfluke planorb</name>
    <name type="synonym">Freshwater snail</name>
    <dbReference type="NCBI Taxonomy" id="112525"/>
    <lineage>
        <taxon>Eukaryota</taxon>
        <taxon>Metazoa</taxon>
        <taxon>Spiralia</taxon>
        <taxon>Lophotrochozoa</taxon>
        <taxon>Mollusca</taxon>
        <taxon>Gastropoda</taxon>
        <taxon>Heterobranchia</taxon>
        <taxon>Euthyneura</taxon>
        <taxon>Panpulmonata</taxon>
        <taxon>Hygrophila</taxon>
        <taxon>Lymnaeoidea</taxon>
        <taxon>Planorbidae</taxon>
        <taxon>Biomphalaria</taxon>
    </lineage>
</organism>
<dbReference type="GO" id="GO:0005524">
    <property type="term" value="F:ATP binding"/>
    <property type="evidence" value="ECO:0007669"/>
    <property type="project" value="UniProtKB-KW"/>
</dbReference>
<reference evidence="7" key="1">
    <citation type="journal article" date="2023" name="PLoS Negl. Trop. Dis.">
        <title>A genome sequence for Biomphalaria pfeifferi, the major vector snail for the human-infecting parasite Schistosoma mansoni.</title>
        <authorList>
            <person name="Bu L."/>
            <person name="Lu L."/>
            <person name="Laidemitt M.R."/>
            <person name="Zhang S.M."/>
            <person name="Mutuku M."/>
            <person name="Mkoji G."/>
            <person name="Steinauer M."/>
            <person name="Loker E.S."/>
        </authorList>
    </citation>
    <scope>NUCLEOTIDE SEQUENCE</scope>
    <source>
        <strain evidence="7">KasaAsao</strain>
    </source>
</reference>
<dbReference type="Gene3D" id="2.60.200.20">
    <property type="match status" value="1"/>
</dbReference>
<gene>
    <name evidence="7" type="ORF">Bpfe_004382</name>
</gene>
<feature type="domain" description="FHA" evidence="6">
    <location>
        <begin position="45"/>
        <end position="97"/>
    </location>
</feature>
<keyword evidence="8" id="KW-1185">Reference proteome</keyword>
<keyword evidence="3" id="KW-0505">Motor protein</keyword>
<dbReference type="SUPFAM" id="SSF49879">
    <property type="entry name" value="SMAD/FHA domain"/>
    <property type="match status" value="1"/>
</dbReference>
<protein>
    <submittedName>
        <fullName evidence="7">Kinesin-like protein KIF13A isoform X2</fullName>
    </submittedName>
</protein>
<dbReference type="SMART" id="SM00240">
    <property type="entry name" value="FHA"/>
    <property type="match status" value="1"/>
</dbReference>
<dbReference type="InterPro" id="IPR000253">
    <property type="entry name" value="FHA_dom"/>
</dbReference>
<dbReference type="Proteomes" id="UP001233172">
    <property type="component" value="Unassembled WGS sequence"/>
</dbReference>
<reference evidence="7" key="2">
    <citation type="submission" date="2023-04" db="EMBL/GenBank/DDBJ databases">
        <authorList>
            <person name="Bu L."/>
            <person name="Lu L."/>
            <person name="Laidemitt M.R."/>
            <person name="Zhang S.M."/>
            <person name="Mutuku M."/>
            <person name="Mkoji G."/>
            <person name="Steinauer M."/>
            <person name="Loker E.S."/>
        </authorList>
    </citation>
    <scope>NUCLEOTIDE SEQUENCE</scope>
    <source>
        <strain evidence="7">KasaAsao</strain>
        <tissue evidence="7">Whole Snail</tissue>
    </source>
</reference>
<keyword evidence="4" id="KW-0175">Coiled coil</keyword>
<evidence type="ECO:0000313" key="7">
    <source>
        <dbReference type="EMBL" id="KAK0066261.1"/>
    </source>
</evidence>
<evidence type="ECO:0000313" key="8">
    <source>
        <dbReference type="Proteomes" id="UP001233172"/>
    </source>
</evidence>
<comment type="caution">
    <text evidence="7">The sequence shown here is derived from an EMBL/GenBank/DDBJ whole genome shotgun (WGS) entry which is preliminary data.</text>
</comment>
<feature type="non-terminal residue" evidence="7">
    <location>
        <position position="230"/>
    </location>
</feature>
<feature type="region of interest" description="Disordered" evidence="5">
    <location>
        <begin position="210"/>
        <end position="230"/>
    </location>
</feature>
<feature type="coiled-coil region" evidence="4">
    <location>
        <begin position="165"/>
        <end position="192"/>
    </location>
</feature>
<sequence>MLSDSHMTKPLLPCLPVHRMEKSLRYVFLYFPSVYTLMFELCVDHTLVGRPDAPTQQDIQLSGLGIQPEHAVVEMENNDVYITPLDGARTCVNGSVIHEKRRVRHGDRILWGNNHFFRLNCPRLANSPSSQEPEQKIDYDFAQQELMEKELVNDPIQEAIGAIEKQHEEDKQEALEKQRQMYERQMQMLRNQLMSPGTPSFPLQLFDASKLTPTGSQNSIQKKYQQWAQE</sequence>
<dbReference type="AlphaFoldDB" id="A0AAD8FJY8"/>
<keyword evidence="2" id="KW-0067">ATP-binding</keyword>
<evidence type="ECO:0000256" key="5">
    <source>
        <dbReference type="SAM" id="MobiDB-lite"/>
    </source>
</evidence>
<evidence type="ECO:0000256" key="4">
    <source>
        <dbReference type="SAM" id="Coils"/>
    </source>
</evidence>
<feature type="compositionally biased region" description="Polar residues" evidence="5">
    <location>
        <begin position="211"/>
        <end position="230"/>
    </location>
</feature>
<dbReference type="CDD" id="cd22706">
    <property type="entry name" value="FHA_KIF13"/>
    <property type="match status" value="1"/>
</dbReference>
<dbReference type="InterPro" id="IPR008984">
    <property type="entry name" value="SMAD_FHA_dom_sf"/>
</dbReference>
<evidence type="ECO:0000256" key="2">
    <source>
        <dbReference type="ARBA" id="ARBA00022840"/>
    </source>
</evidence>